<evidence type="ECO:0000313" key="3">
    <source>
        <dbReference type="Proteomes" id="UP001342314"/>
    </source>
</evidence>
<accession>A0AAV5GKJ4</accession>
<dbReference type="AlphaFoldDB" id="A0AAV5GKJ4"/>
<organism evidence="2 3">
    <name type="scientific">Rhodotorula paludigena</name>
    <dbReference type="NCBI Taxonomy" id="86838"/>
    <lineage>
        <taxon>Eukaryota</taxon>
        <taxon>Fungi</taxon>
        <taxon>Dikarya</taxon>
        <taxon>Basidiomycota</taxon>
        <taxon>Pucciniomycotina</taxon>
        <taxon>Microbotryomycetes</taxon>
        <taxon>Sporidiobolales</taxon>
        <taxon>Sporidiobolaceae</taxon>
        <taxon>Rhodotorula</taxon>
    </lineage>
</organism>
<reference evidence="2 3" key="1">
    <citation type="submission" date="2021-12" db="EMBL/GenBank/DDBJ databases">
        <title>High titer production of polyol ester of fatty acids by Rhodotorula paludigena BS15 towards product separation-free biomass refinery.</title>
        <authorList>
            <person name="Mano J."/>
            <person name="Ono H."/>
            <person name="Tanaka T."/>
            <person name="Naito K."/>
            <person name="Sushida H."/>
            <person name="Ike M."/>
            <person name="Tokuyasu K."/>
            <person name="Kitaoka M."/>
        </authorList>
    </citation>
    <scope>NUCLEOTIDE SEQUENCE [LARGE SCALE GENOMIC DNA]</scope>
    <source>
        <strain evidence="2 3">BS15</strain>
    </source>
</reference>
<protein>
    <submittedName>
        <fullName evidence="2">Uncharacterized protein</fullName>
    </submittedName>
</protein>
<feature type="region of interest" description="Disordered" evidence="1">
    <location>
        <begin position="121"/>
        <end position="189"/>
    </location>
</feature>
<evidence type="ECO:0000313" key="2">
    <source>
        <dbReference type="EMBL" id="GJN89987.1"/>
    </source>
</evidence>
<proteinExistence type="predicted"/>
<evidence type="ECO:0000256" key="1">
    <source>
        <dbReference type="SAM" id="MobiDB-lite"/>
    </source>
</evidence>
<dbReference type="Proteomes" id="UP001342314">
    <property type="component" value="Unassembled WGS sequence"/>
</dbReference>
<keyword evidence="3" id="KW-1185">Reference proteome</keyword>
<gene>
    <name evidence="2" type="ORF">Rhopal_002976-T1</name>
</gene>
<feature type="compositionally biased region" description="Basic and acidic residues" evidence="1">
    <location>
        <begin position="123"/>
        <end position="132"/>
    </location>
</feature>
<feature type="region of interest" description="Disordered" evidence="1">
    <location>
        <begin position="201"/>
        <end position="229"/>
    </location>
</feature>
<sequence>MGFGKATVQQMIDEAVKTAKREAIADATAAVQQTLEEYKKAADLIEHAYEVHDSLEELSNVPSTPSGKKVIIFRDVHLSHLLADRQKAEQQAAELARLEAQLKELQERLAAVEAEQEEVEEAQIERRLRRVEQSVSEQGDAGSGAAGRGSSSTTGGSGAGKRKAANDAGADGGGAKKSRTTRPGVNQVRSALRSRLRTLMGLEPNDPLPPKPPVSLSDPAYPRRDPTAAEAAAYAERVRADPALPPLLGEPYLRLDWTAPTNNPDVVKATNDAAAYVFERLRELGVKGNWDLAAVRAEASEAYKTLRKAFREDQDPAQQGRKKVAQALARRAARGKARAEGRVKAWPVDWVDDDLVAAQALEGVSEEETDAEETKKAKGARWSRRFPPAWRSRALEEKIKKVDDGVETSNKLCFVQSEATGVAQTDKPLPPLVRRWMVSASFAEQHPELVADVSLNAGGGQWDVEEWGKELEGPDGRFRVYARDETGAFQPV</sequence>
<dbReference type="EMBL" id="BQKY01000006">
    <property type="protein sequence ID" value="GJN89987.1"/>
    <property type="molecule type" value="Genomic_DNA"/>
</dbReference>
<comment type="caution">
    <text evidence="2">The sequence shown here is derived from an EMBL/GenBank/DDBJ whole genome shotgun (WGS) entry which is preliminary data.</text>
</comment>
<name>A0AAV5GKJ4_9BASI</name>